<dbReference type="PANTHER" id="PTHR28047">
    <property type="entry name" value="PROTEIN DCG1"/>
    <property type="match status" value="1"/>
</dbReference>
<reference evidence="2" key="1">
    <citation type="submission" date="2023-10" db="EMBL/GenBank/DDBJ databases">
        <authorList>
            <person name="Hackl T."/>
        </authorList>
    </citation>
    <scope>NUCLEOTIDE SEQUENCE</scope>
</reference>
<gene>
    <name evidence="2" type="ORF">KHLLAP_LOCUS2633</name>
</gene>
<comment type="similarity">
    <text evidence="1">Belongs to the HyuE racemase family.</text>
</comment>
<sequence length="259" mass="27717">MATKLVRGRATRILVLNPNSSQSMTDGMEAVVHSIDLPYSTEIYTYTGPPDAPASINDGHDIQKSTEAVLGDLGDTLHDCYQGIVVACFSVHPLVPKIQSSHGQSTAVTGIFEASILAAMSLLGPGQQWGILTTGKFWEEHLADGVNAFLGVDGKGPTAKFAGVESTGLNASDFHHGVDPVVVREKLITATKRLLQGGNTTCIVMGCAGMAGLKDTIRTAAKEQRGEHFAYVVLHVIDGVRAGIMEVERMIRHQRQRRG</sequence>
<accession>A0AAI8VD21</accession>
<dbReference type="PANTHER" id="PTHR28047:SF5">
    <property type="entry name" value="PROTEIN DCG1"/>
    <property type="match status" value="1"/>
</dbReference>
<dbReference type="Gene3D" id="3.40.50.12500">
    <property type="match status" value="1"/>
</dbReference>
<keyword evidence="3" id="KW-1185">Reference proteome</keyword>
<dbReference type="EMBL" id="CAUWAG010000004">
    <property type="protein sequence ID" value="CAJ2502165.1"/>
    <property type="molecule type" value="Genomic_DNA"/>
</dbReference>
<evidence type="ECO:0000313" key="3">
    <source>
        <dbReference type="Proteomes" id="UP001295740"/>
    </source>
</evidence>
<dbReference type="AlphaFoldDB" id="A0AAI8VD21"/>
<dbReference type="Pfam" id="PF01177">
    <property type="entry name" value="Asp_Glu_race"/>
    <property type="match status" value="1"/>
</dbReference>
<name>A0AAI8VD21_9PEZI</name>
<evidence type="ECO:0000313" key="2">
    <source>
        <dbReference type="EMBL" id="CAJ2502165.1"/>
    </source>
</evidence>
<dbReference type="InterPro" id="IPR015942">
    <property type="entry name" value="Asp/Glu/hydantoin_racemase"/>
</dbReference>
<dbReference type="InterPro" id="IPR052186">
    <property type="entry name" value="Hydantoin_racemase-like"/>
</dbReference>
<comment type="caution">
    <text evidence="2">The sequence shown here is derived from an EMBL/GenBank/DDBJ whole genome shotgun (WGS) entry which is preliminary data.</text>
</comment>
<dbReference type="GO" id="GO:0047661">
    <property type="term" value="F:amino-acid racemase activity"/>
    <property type="evidence" value="ECO:0007669"/>
    <property type="project" value="InterPro"/>
</dbReference>
<dbReference type="InterPro" id="IPR053714">
    <property type="entry name" value="Iso_Racemase_Enz_sf"/>
</dbReference>
<evidence type="ECO:0000256" key="1">
    <source>
        <dbReference type="ARBA" id="ARBA00038414"/>
    </source>
</evidence>
<protein>
    <submittedName>
        <fullName evidence="2">Uu.00g095590.m01.CDS01</fullName>
    </submittedName>
</protein>
<proteinExistence type="inferred from homology"/>
<dbReference type="Proteomes" id="UP001295740">
    <property type="component" value="Unassembled WGS sequence"/>
</dbReference>
<organism evidence="2 3">
    <name type="scientific">Anthostomella pinea</name>
    <dbReference type="NCBI Taxonomy" id="933095"/>
    <lineage>
        <taxon>Eukaryota</taxon>
        <taxon>Fungi</taxon>
        <taxon>Dikarya</taxon>
        <taxon>Ascomycota</taxon>
        <taxon>Pezizomycotina</taxon>
        <taxon>Sordariomycetes</taxon>
        <taxon>Xylariomycetidae</taxon>
        <taxon>Xylariales</taxon>
        <taxon>Xylariaceae</taxon>
        <taxon>Anthostomella</taxon>
    </lineage>
</organism>